<evidence type="ECO:0000313" key="2">
    <source>
        <dbReference type="Proteomes" id="UP000886520"/>
    </source>
</evidence>
<organism evidence="1 2">
    <name type="scientific">Adiantum capillus-veneris</name>
    <name type="common">Maidenhair fern</name>
    <dbReference type="NCBI Taxonomy" id="13818"/>
    <lineage>
        <taxon>Eukaryota</taxon>
        <taxon>Viridiplantae</taxon>
        <taxon>Streptophyta</taxon>
        <taxon>Embryophyta</taxon>
        <taxon>Tracheophyta</taxon>
        <taxon>Polypodiopsida</taxon>
        <taxon>Polypodiidae</taxon>
        <taxon>Polypodiales</taxon>
        <taxon>Pteridineae</taxon>
        <taxon>Pteridaceae</taxon>
        <taxon>Vittarioideae</taxon>
        <taxon>Adiantum</taxon>
    </lineage>
</organism>
<name>A0A9D4UZ64_ADICA</name>
<reference evidence="1" key="1">
    <citation type="submission" date="2021-01" db="EMBL/GenBank/DDBJ databases">
        <title>Adiantum capillus-veneris genome.</title>
        <authorList>
            <person name="Fang Y."/>
            <person name="Liao Q."/>
        </authorList>
    </citation>
    <scope>NUCLEOTIDE SEQUENCE</scope>
    <source>
        <strain evidence="1">H3</strain>
        <tissue evidence="1">Leaf</tissue>
    </source>
</reference>
<protein>
    <submittedName>
        <fullName evidence="1">Uncharacterized protein</fullName>
    </submittedName>
</protein>
<keyword evidence="2" id="KW-1185">Reference proteome</keyword>
<proteinExistence type="predicted"/>
<dbReference type="EMBL" id="JABFUD020000008">
    <property type="protein sequence ID" value="KAI5076293.1"/>
    <property type="molecule type" value="Genomic_DNA"/>
</dbReference>
<comment type="caution">
    <text evidence="1">The sequence shown here is derived from an EMBL/GenBank/DDBJ whole genome shotgun (WGS) entry which is preliminary data.</text>
</comment>
<dbReference type="Proteomes" id="UP000886520">
    <property type="component" value="Chromosome 8"/>
</dbReference>
<evidence type="ECO:0000313" key="1">
    <source>
        <dbReference type="EMBL" id="KAI5076293.1"/>
    </source>
</evidence>
<gene>
    <name evidence="1" type="ORF">GOP47_0008358</name>
</gene>
<sequence>MYNQREGLGSINLALQAVLDLLQHQQTVAEKAGKPGIEATPAYVAGAASGGGCAATSSGHHVESGIRALPAYEASSTTGCCGGAAASTGQHVQPEIKATPVYAAGATGDSSDSISNDDAARVLLRANADAFYRSLSAEQNAQIDDFVQLARGGTSG</sequence>
<dbReference type="AlphaFoldDB" id="A0A9D4UZ64"/>
<accession>A0A9D4UZ64</accession>